<feature type="repeat" description="PPR" evidence="2">
    <location>
        <begin position="279"/>
        <end position="313"/>
    </location>
</feature>
<organism evidence="3 4">
    <name type="scientific">Amborella trichopoda</name>
    <dbReference type="NCBI Taxonomy" id="13333"/>
    <lineage>
        <taxon>Eukaryota</taxon>
        <taxon>Viridiplantae</taxon>
        <taxon>Streptophyta</taxon>
        <taxon>Embryophyta</taxon>
        <taxon>Tracheophyta</taxon>
        <taxon>Spermatophyta</taxon>
        <taxon>Magnoliopsida</taxon>
        <taxon>Amborellales</taxon>
        <taxon>Amborellaceae</taxon>
        <taxon>Amborella</taxon>
    </lineage>
</organism>
<dbReference type="PROSITE" id="PS51375">
    <property type="entry name" value="PPR"/>
    <property type="match status" value="2"/>
</dbReference>
<dbReference type="AlphaFoldDB" id="W1P5P8"/>
<evidence type="ECO:0008006" key="5">
    <source>
        <dbReference type="Google" id="ProtNLM"/>
    </source>
</evidence>
<sequence length="327" mass="36397">MYSLQIPLTPIAYSSLLKECTSSKSLVEGSEIHAHINKTSLYPGIHIENQIILMYMACRCPTLAYQVFDKMSHRNTDTWQFMITGLMDLGMNEETLDLYIRMHQEMVRMKPNTAIQGGVLRACAFIEDVGLGKQIHAKAIKSGSSKDTYLGCCLVDFYVEMKCLVSARKAFDEICKPNVVAWTAMIVGCAREGEFHGVLEVFREMERVGKRGNCYTYSCLLGASGKMGHVWMGKQVQARVIKVGVEKDVYVGSSIVGMYGKCGFVEDARLVFDGMREKNAVSWNAMLCGYAKNGCCDEAIKLLYEMRCKGLEPPQVMVNEVAIACGA</sequence>
<name>W1P5P8_AMBTC</name>
<gene>
    <name evidence="3" type="ORF">AMTR_s00003p00175270</name>
</gene>
<dbReference type="Gene3D" id="1.25.40.10">
    <property type="entry name" value="Tetratricopeptide repeat domain"/>
    <property type="match status" value="3"/>
</dbReference>
<dbReference type="FunFam" id="1.25.40.10:FF:000285">
    <property type="entry name" value="Pentatricopeptide repeat-containing protein, chloroplastic"/>
    <property type="match status" value="1"/>
</dbReference>
<evidence type="ECO:0000313" key="4">
    <source>
        <dbReference type="Proteomes" id="UP000017836"/>
    </source>
</evidence>
<dbReference type="Pfam" id="PF13041">
    <property type="entry name" value="PPR_2"/>
    <property type="match status" value="1"/>
</dbReference>
<dbReference type="OMA" id="PHIAIDR"/>
<dbReference type="Pfam" id="PF01535">
    <property type="entry name" value="PPR"/>
    <property type="match status" value="3"/>
</dbReference>
<dbReference type="PANTHER" id="PTHR24015:SF1910">
    <property type="entry name" value="PPR REPEAT PROTEIN"/>
    <property type="match status" value="1"/>
</dbReference>
<dbReference type="EMBL" id="KI394358">
    <property type="protein sequence ID" value="ERN03228.1"/>
    <property type="molecule type" value="Genomic_DNA"/>
</dbReference>
<dbReference type="HOGENOM" id="CLU_002706_0_3_1"/>
<dbReference type="Proteomes" id="UP000017836">
    <property type="component" value="Unassembled WGS sequence"/>
</dbReference>
<evidence type="ECO:0000256" key="2">
    <source>
        <dbReference type="PROSITE-ProRule" id="PRU00708"/>
    </source>
</evidence>
<accession>W1P5P8</accession>
<evidence type="ECO:0000256" key="1">
    <source>
        <dbReference type="ARBA" id="ARBA00022737"/>
    </source>
</evidence>
<keyword evidence="4" id="KW-1185">Reference proteome</keyword>
<dbReference type="InterPro" id="IPR002885">
    <property type="entry name" value="PPR_rpt"/>
</dbReference>
<dbReference type="InterPro" id="IPR046960">
    <property type="entry name" value="PPR_At4g14850-like_plant"/>
</dbReference>
<keyword evidence="1" id="KW-0677">Repeat</keyword>
<dbReference type="GO" id="GO:0003723">
    <property type="term" value="F:RNA binding"/>
    <property type="evidence" value="ECO:0000318"/>
    <property type="project" value="GO_Central"/>
</dbReference>
<dbReference type="InterPro" id="IPR011990">
    <property type="entry name" value="TPR-like_helical_dom_sf"/>
</dbReference>
<protein>
    <recommendedName>
        <fullName evidence="5">Pentacotripeptide-repeat region of PRORP domain-containing protein</fullName>
    </recommendedName>
</protein>
<feature type="repeat" description="PPR" evidence="2">
    <location>
        <begin position="178"/>
        <end position="212"/>
    </location>
</feature>
<dbReference type="eggNOG" id="KOG4197">
    <property type="taxonomic scope" value="Eukaryota"/>
</dbReference>
<dbReference type="PANTHER" id="PTHR24015">
    <property type="entry name" value="OS07G0578800 PROTEIN-RELATED"/>
    <property type="match status" value="1"/>
</dbReference>
<dbReference type="NCBIfam" id="TIGR00756">
    <property type="entry name" value="PPR"/>
    <property type="match status" value="2"/>
</dbReference>
<proteinExistence type="predicted"/>
<reference evidence="4" key="1">
    <citation type="journal article" date="2013" name="Science">
        <title>The Amborella genome and the evolution of flowering plants.</title>
        <authorList>
            <consortium name="Amborella Genome Project"/>
        </authorList>
    </citation>
    <scope>NUCLEOTIDE SEQUENCE [LARGE SCALE GENOMIC DNA]</scope>
</reference>
<dbReference type="GO" id="GO:0009451">
    <property type="term" value="P:RNA modification"/>
    <property type="evidence" value="ECO:0000318"/>
    <property type="project" value="GO_Central"/>
</dbReference>
<evidence type="ECO:0000313" key="3">
    <source>
        <dbReference type="EMBL" id="ERN03228.1"/>
    </source>
</evidence>
<dbReference type="Gramene" id="ERN03228">
    <property type="protein sequence ID" value="ERN03228"/>
    <property type="gene ID" value="AMTR_s00003p00175270"/>
</dbReference>